<dbReference type="AlphaFoldDB" id="A0A1H7EJZ0"/>
<accession>A0A1H7EJZ0</accession>
<gene>
    <name evidence="1" type="ORF">SAMN05192539_10505</name>
</gene>
<sequence length="37" mass="4238">MKKEQGRVPLVTIKMSIDDDFARPLGKPQNGMYGFRI</sequence>
<protein>
    <submittedName>
        <fullName evidence="1">Uncharacterized protein</fullName>
    </submittedName>
</protein>
<evidence type="ECO:0000313" key="2">
    <source>
        <dbReference type="Proteomes" id="UP000198866"/>
    </source>
</evidence>
<reference evidence="2" key="1">
    <citation type="submission" date="2016-10" db="EMBL/GenBank/DDBJ databases">
        <authorList>
            <person name="Varghese N."/>
            <person name="Submissions S."/>
        </authorList>
    </citation>
    <scope>NUCLEOTIDE SEQUENCE [LARGE SCALE GENOMIC DNA]</scope>
    <source>
        <strain evidence="2">LMG 26031</strain>
    </source>
</reference>
<proteinExistence type="predicted"/>
<evidence type="ECO:0000313" key="1">
    <source>
        <dbReference type="EMBL" id="SEK10995.1"/>
    </source>
</evidence>
<organism evidence="1 2">
    <name type="scientific">Paraburkholderia diazotrophica</name>
    <dbReference type="NCBI Taxonomy" id="667676"/>
    <lineage>
        <taxon>Bacteria</taxon>
        <taxon>Pseudomonadati</taxon>
        <taxon>Pseudomonadota</taxon>
        <taxon>Betaproteobacteria</taxon>
        <taxon>Burkholderiales</taxon>
        <taxon>Burkholderiaceae</taxon>
        <taxon>Paraburkholderia</taxon>
    </lineage>
</organism>
<dbReference type="EMBL" id="FNYE01000050">
    <property type="protein sequence ID" value="SEK10995.1"/>
    <property type="molecule type" value="Genomic_DNA"/>
</dbReference>
<keyword evidence="2" id="KW-1185">Reference proteome</keyword>
<name>A0A1H7EJZ0_9BURK</name>
<dbReference type="Proteomes" id="UP000198866">
    <property type="component" value="Unassembled WGS sequence"/>
</dbReference>